<gene>
    <name evidence="2" type="ORF">AS888_12995</name>
</gene>
<dbReference type="Pfam" id="PF01476">
    <property type="entry name" value="LysM"/>
    <property type="match status" value="1"/>
</dbReference>
<protein>
    <recommendedName>
        <fullName evidence="1">LysM domain-containing protein</fullName>
    </recommendedName>
</protein>
<keyword evidence="3" id="KW-1185">Reference proteome</keyword>
<dbReference type="Gene3D" id="1.10.10.2520">
    <property type="entry name" value="Cell wall hydrolase SleB, domain 1"/>
    <property type="match status" value="1"/>
</dbReference>
<evidence type="ECO:0000313" key="2">
    <source>
        <dbReference type="EMBL" id="KWW22445.1"/>
    </source>
</evidence>
<accession>A0A109N2V4</accession>
<evidence type="ECO:0000259" key="1">
    <source>
        <dbReference type="PROSITE" id="PS51782"/>
    </source>
</evidence>
<dbReference type="AlphaFoldDB" id="A0A109N2V4"/>
<dbReference type="SMART" id="SM00257">
    <property type="entry name" value="LysM"/>
    <property type="match status" value="1"/>
</dbReference>
<dbReference type="RefSeq" id="WP_061140490.1">
    <property type="nucleotide sequence ID" value="NZ_LNNH01000004.1"/>
</dbReference>
<organism evidence="2 3">
    <name type="scientific">Peribacillus simplex</name>
    <dbReference type="NCBI Taxonomy" id="1478"/>
    <lineage>
        <taxon>Bacteria</taxon>
        <taxon>Bacillati</taxon>
        <taxon>Bacillota</taxon>
        <taxon>Bacilli</taxon>
        <taxon>Bacillales</taxon>
        <taxon>Bacillaceae</taxon>
        <taxon>Peribacillus</taxon>
    </lineage>
</organism>
<dbReference type="GO" id="GO:0016787">
    <property type="term" value="F:hydrolase activity"/>
    <property type="evidence" value="ECO:0007669"/>
    <property type="project" value="InterPro"/>
</dbReference>
<dbReference type="CDD" id="cd00118">
    <property type="entry name" value="LysM"/>
    <property type="match status" value="1"/>
</dbReference>
<reference evidence="2 3" key="1">
    <citation type="submission" date="2015-11" db="EMBL/GenBank/DDBJ databases">
        <title>Genome Sequence of Bacillus simplex strain VanAntwerpen2.</title>
        <authorList>
            <person name="Couger M.B."/>
        </authorList>
    </citation>
    <scope>NUCLEOTIDE SEQUENCE [LARGE SCALE GENOMIC DNA]</scope>
    <source>
        <strain evidence="2 3">VanAntwerpen02</strain>
    </source>
</reference>
<dbReference type="Proteomes" id="UP000064189">
    <property type="component" value="Unassembled WGS sequence"/>
</dbReference>
<proteinExistence type="predicted"/>
<sequence length="199" mass="21762">MKLSAIIAVIMTLSVIAIGIVFPKGTTSKASDGATKHVIKQGESIWDIAKQYGVPIAKLKEANHNVNNVAEPGKKLIIPHVMSEKDKELLARLVHAEAKGEPYRGKVEVAGVVLNRLDSDEFPDTVREVIYQKNQFSPVGDGSINRPAGKDAKKAVNEALAIHGYTNDALYFWNPSISDSKWMKKLEVIKVIGGHHFAI</sequence>
<name>A0A109N2V4_9BACI</name>
<dbReference type="InterPro" id="IPR036779">
    <property type="entry name" value="LysM_dom_sf"/>
</dbReference>
<dbReference type="InterPro" id="IPR018392">
    <property type="entry name" value="LysM"/>
</dbReference>
<dbReference type="InterPro" id="IPR042047">
    <property type="entry name" value="SleB_dom1"/>
</dbReference>
<comment type="caution">
    <text evidence="2">The sequence shown here is derived from an EMBL/GenBank/DDBJ whole genome shotgun (WGS) entry which is preliminary data.</text>
</comment>
<dbReference type="SUPFAM" id="SSF54106">
    <property type="entry name" value="LysM domain"/>
    <property type="match status" value="1"/>
</dbReference>
<dbReference type="Gene3D" id="6.20.240.60">
    <property type="match status" value="1"/>
</dbReference>
<feature type="domain" description="LysM" evidence="1">
    <location>
        <begin position="35"/>
        <end position="78"/>
    </location>
</feature>
<evidence type="ECO:0000313" key="3">
    <source>
        <dbReference type="Proteomes" id="UP000064189"/>
    </source>
</evidence>
<dbReference type="Gene3D" id="3.10.350.10">
    <property type="entry name" value="LysM domain"/>
    <property type="match status" value="1"/>
</dbReference>
<dbReference type="Pfam" id="PF07486">
    <property type="entry name" value="Hydrolase_2"/>
    <property type="match status" value="1"/>
</dbReference>
<dbReference type="InterPro" id="IPR011105">
    <property type="entry name" value="Cell_wall_hydrolase_SleB"/>
</dbReference>
<dbReference type="PROSITE" id="PS51782">
    <property type="entry name" value="LYSM"/>
    <property type="match status" value="1"/>
</dbReference>
<dbReference type="EMBL" id="LNNH01000004">
    <property type="protein sequence ID" value="KWW22445.1"/>
    <property type="molecule type" value="Genomic_DNA"/>
</dbReference>